<keyword evidence="1" id="KW-0472">Membrane</keyword>
<gene>
    <name evidence="2" type="ORF">R1sor_004875</name>
</gene>
<evidence type="ECO:0000313" key="3">
    <source>
        <dbReference type="Proteomes" id="UP001633002"/>
    </source>
</evidence>
<dbReference type="Proteomes" id="UP001633002">
    <property type="component" value="Unassembled WGS sequence"/>
</dbReference>
<evidence type="ECO:0000313" key="2">
    <source>
        <dbReference type="EMBL" id="KAL3691224.1"/>
    </source>
</evidence>
<protein>
    <submittedName>
        <fullName evidence="2">Uncharacterized protein</fullName>
    </submittedName>
</protein>
<comment type="caution">
    <text evidence="2">The sequence shown here is derived from an EMBL/GenBank/DDBJ whole genome shotgun (WGS) entry which is preliminary data.</text>
</comment>
<name>A0ABD3HLU6_9MARC</name>
<keyword evidence="1" id="KW-1133">Transmembrane helix</keyword>
<keyword evidence="3" id="KW-1185">Reference proteome</keyword>
<dbReference type="AlphaFoldDB" id="A0ABD3HLU6"/>
<sequence length="400" mass="45326">MSITNGHWYLSFFGYGVCGFDLVITTYQFFSRVGGMKGYERNYDFGDLLDCASGLNRLAALEYGEEAVKVSKGHVKQRTLWAKLHPLPPDQTKPDLADFGGLETNEKICSALQADEVPSGMDIDVDETNDLEVYGHEARHAMSETFSGLLMEDQPMKKKVNHMVSYEGHQMYKASLVSLLVGNPTLSKDRLTRIKQSVYFNRVKPKPRVEGVPVCIMDVGSDCGVLFDTPNGLISSRSCRGRQGQKQRRDGQAKQVWFGRVQKIRRKYSGKWAKSRMEIDLLDRPVAQAGEGCCCQVLFNWYTPVAGSKIKFTYDNINLQWIDLESVITVVSMKMERTVRVLWTLDNNDRARINVAPEVEGIWYRIGSGSAFRFMGFCFFVSVQLFAIVIFSRLLLDICF</sequence>
<feature type="transmembrane region" description="Helical" evidence="1">
    <location>
        <begin position="12"/>
        <end position="30"/>
    </location>
</feature>
<accession>A0ABD3HLU6</accession>
<proteinExistence type="predicted"/>
<organism evidence="2 3">
    <name type="scientific">Riccia sorocarpa</name>
    <dbReference type="NCBI Taxonomy" id="122646"/>
    <lineage>
        <taxon>Eukaryota</taxon>
        <taxon>Viridiplantae</taxon>
        <taxon>Streptophyta</taxon>
        <taxon>Embryophyta</taxon>
        <taxon>Marchantiophyta</taxon>
        <taxon>Marchantiopsida</taxon>
        <taxon>Marchantiidae</taxon>
        <taxon>Marchantiales</taxon>
        <taxon>Ricciaceae</taxon>
        <taxon>Riccia</taxon>
    </lineage>
</organism>
<reference evidence="2 3" key="1">
    <citation type="submission" date="2024-09" db="EMBL/GenBank/DDBJ databases">
        <title>Chromosome-scale assembly of Riccia sorocarpa.</title>
        <authorList>
            <person name="Paukszto L."/>
        </authorList>
    </citation>
    <scope>NUCLEOTIDE SEQUENCE [LARGE SCALE GENOMIC DNA]</scope>
    <source>
        <strain evidence="2">LP-2024</strain>
        <tissue evidence="2">Aerial parts of the thallus</tissue>
    </source>
</reference>
<evidence type="ECO:0000256" key="1">
    <source>
        <dbReference type="SAM" id="Phobius"/>
    </source>
</evidence>
<dbReference type="EMBL" id="JBJQOH010000003">
    <property type="protein sequence ID" value="KAL3691224.1"/>
    <property type="molecule type" value="Genomic_DNA"/>
</dbReference>
<feature type="transmembrane region" description="Helical" evidence="1">
    <location>
        <begin position="374"/>
        <end position="396"/>
    </location>
</feature>
<keyword evidence="1" id="KW-0812">Transmembrane</keyword>